<evidence type="ECO:0000313" key="1">
    <source>
        <dbReference type="EMBL" id="HJB98540.1"/>
    </source>
</evidence>
<dbReference type="InterPro" id="IPR009702">
    <property type="entry name" value="DUF1284"/>
</dbReference>
<reference evidence="1" key="2">
    <citation type="submission" date="2021-04" db="EMBL/GenBank/DDBJ databases">
        <authorList>
            <person name="Gilroy R."/>
        </authorList>
    </citation>
    <scope>NUCLEOTIDE SEQUENCE</scope>
    <source>
        <strain evidence="1">CHK185-1770</strain>
    </source>
</reference>
<accession>A0A9D2MYD5</accession>
<organism evidence="1 2">
    <name type="scientific">Candidatus Acutalibacter pullicola</name>
    <dbReference type="NCBI Taxonomy" id="2838417"/>
    <lineage>
        <taxon>Bacteria</taxon>
        <taxon>Bacillati</taxon>
        <taxon>Bacillota</taxon>
        <taxon>Clostridia</taxon>
        <taxon>Eubacteriales</taxon>
        <taxon>Acutalibacteraceae</taxon>
        <taxon>Acutalibacter</taxon>
    </lineage>
</organism>
<name>A0A9D2MYD5_9FIRM</name>
<evidence type="ECO:0000313" key="2">
    <source>
        <dbReference type="Proteomes" id="UP000826793"/>
    </source>
</evidence>
<dbReference type="Pfam" id="PF06935">
    <property type="entry name" value="DUF1284"/>
    <property type="match status" value="1"/>
</dbReference>
<dbReference type="Proteomes" id="UP000826793">
    <property type="component" value="Unassembled WGS sequence"/>
</dbReference>
<sequence>MIRLRGHHLFCCTLFQGSGYDGTFASRMAQVLERLQAGEEICLVEGCDDVCAACPNRRGEAGCALGTENVARRDAAARQATGVSLGEEFFPGEAGQKLRAVSREQWETACACCRWKEEGLCSWELFVQLRSQRFV</sequence>
<comment type="caution">
    <text evidence="1">The sequence shown here is derived from an EMBL/GenBank/DDBJ whole genome shotgun (WGS) entry which is preliminary data.</text>
</comment>
<reference evidence="1" key="1">
    <citation type="journal article" date="2021" name="PeerJ">
        <title>Extensive microbial diversity within the chicken gut microbiome revealed by metagenomics and culture.</title>
        <authorList>
            <person name="Gilroy R."/>
            <person name="Ravi A."/>
            <person name="Getino M."/>
            <person name="Pursley I."/>
            <person name="Horton D.L."/>
            <person name="Alikhan N.F."/>
            <person name="Baker D."/>
            <person name="Gharbi K."/>
            <person name="Hall N."/>
            <person name="Watson M."/>
            <person name="Adriaenssens E.M."/>
            <person name="Foster-Nyarko E."/>
            <person name="Jarju S."/>
            <person name="Secka A."/>
            <person name="Antonio M."/>
            <person name="Oren A."/>
            <person name="Chaudhuri R.R."/>
            <person name="La Ragione R."/>
            <person name="Hildebrand F."/>
            <person name="Pallen M.J."/>
        </authorList>
    </citation>
    <scope>NUCLEOTIDE SEQUENCE</scope>
    <source>
        <strain evidence="1">CHK185-1770</strain>
    </source>
</reference>
<dbReference type="AlphaFoldDB" id="A0A9D2MYD5"/>
<protein>
    <submittedName>
        <fullName evidence="1">DUF1284 domain-containing protein</fullName>
    </submittedName>
</protein>
<gene>
    <name evidence="1" type="ORF">H9710_08185</name>
</gene>
<proteinExistence type="predicted"/>
<dbReference type="EMBL" id="DWXG01000066">
    <property type="protein sequence ID" value="HJB98540.1"/>
    <property type="molecule type" value="Genomic_DNA"/>
</dbReference>